<dbReference type="InterPro" id="IPR010869">
    <property type="entry name" value="DUF1501"/>
</dbReference>
<protein>
    <submittedName>
        <fullName evidence="1">DUF1501 domain-containing protein</fullName>
    </submittedName>
</protein>
<dbReference type="Pfam" id="PF07394">
    <property type="entry name" value="DUF1501"/>
    <property type="match status" value="1"/>
</dbReference>
<dbReference type="RefSeq" id="WP_406693359.1">
    <property type="nucleotide sequence ID" value="NZ_CP155447.1"/>
</dbReference>
<dbReference type="InterPro" id="IPR017850">
    <property type="entry name" value="Alkaline_phosphatase_core_sf"/>
</dbReference>
<name>A0AAU7C676_9BACT</name>
<sequence length="477" mass="51680">MIRFLAEMSTAGLTSTRREWLRIGGLMGLELARRATAALGRPVNASTNPGFGKAKSVIIIYANGGQSQLEMWDPKPDAPLEIRGEFRAIASSIPGVLLGEHLPRLARLADRYTILRSVSHDDLDHGSATYQALTGRAHPRKSSNPPPSPTDFPTLGALLKRVRPAGTFPYTAAHLNGPALVPVFEGPGQNAGFLGREYEPLLIGDVTAGASALPNLDLPSDLPSVRLNSRRTLLGSIDDALRRWNDDPTMREMNILYRQAYELLASPKCRQAFDLSAEPVGLRDQYGRDRSGQACLLARRLVEAGVPLVTVFFNQSARGQDKAPGVTDAYGWDTHNDIFESLKTHLLPRFDRSFATLLEDLEERGLLDETLVICMGEFGRAPRVALEASFAGQSPGRKHWANVYSVVLAGAGVSRGAVLGQSDRIAGHPVSDRVGPWDLTATILSSLGVDPAAEYTDPLNRPLPRTVGQPITGLYQG</sequence>
<dbReference type="SUPFAM" id="SSF53649">
    <property type="entry name" value="Alkaline phosphatase-like"/>
    <property type="match status" value="1"/>
</dbReference>
<gene>
    <name evidence="1" type="ORF">V5E97_20255</name>
</gene>
<proteinExistence type="predicted"/>
<dbReference type="Gene3D" id="3.40.720.10">
    <property type="entry name" value="Alkaline Phosphatase, subunit A"/>
    <property type="match status" value="1"/>
</dbReference>
<dbReference type="EMBL" id="CP155447">
    <property type="protein sequence ID" value="XBH00689.1"/>
    <property type="molecule type" value="Genomic_DNA"/>
</dbReference>
<dbReference type="PANTHER" id="PTHR43737">
    <property type="entry name" value="BLL7424 PROTEIN"/>
    <property type="match status" value="1"/>
</dbReference>
<dbReference type="PANTHER" id="PTHR43737:SF1">
    <property type="entry name" value="DUF1501 DOMAIN-CONTAINING PROTEIN"/>
    <property type="match status" value="1"/>
</dbReference>
<reference evidence="1" key="1">
    <citation type="submission" date="2024-05" db="EMBL/GenBank/DDBJ databases">
        <title>Planctomycetes of the genus Singulisphaera possess chitinolytic capabilities.</title>
        <authorList>
            <person name="Ivanova A."/>
        </authorList>
    </citation>
    <scope>NUCLEOTIDE SEQUENCE</scope>
    <source>
        <strain evidence="1">Ch08T</strain>
    </source>
</reference>
<evidence type="ECO:0000313" key="1">
    <source>
        <dbReference type="EMBL" id="XBH00689.1"/>
    </source>
</evidence>
<accession>A0AAU7C676</accession>
<organism evidence="1">
    <name type="scientific">Singulisphaera sp. Ch08</name>
    <dbReference type="NCBI Taxonomy" id="3120278"/>
    <lineage>
        <taxon>Bacteria</taxon>
        <taxon>Pseudomonadati</taxon>
        <taxon>Planctomycetota</taxon>
        <taxon>Planctomycetia</taxon>
        <taxon>Isosphaerales</taxon>
        <taxon>Isosphaeraceae</taxon>
        <taxon>Singulisphaera</taxon>
    </lineage>
</organism>
<dbReference type="AlphaFoldDB" id="A0AAU7C676"/>